<evidence type="ECO:0000259" key="4">
    <source>
        <dbReference type="Pfam" id="PF03629"/>
    </source>
</evidence>
<feature type="compositionally biased region" description="Basic and acidic residues" evidence="2">
    <location>
        <begin position="544"/>
        <end position="564"/>
    </location>
</feature>
<feature type="domain" description="Sialate O-acetylesterase" evidence="4">
    <location>
        <begin position="104"/>
        <end position="207"/>
    </location>
</feature>
<dbReference type="InterPro" id="IPR039329">
    <property type="entry name" value="SIAE"/>
</dbReference>
<dbReference type="Proteomes" id="UP000253426">
    <property type="component" value="Unassembled WGS sequence"/>
</dbReference>
<keyword evidence="6" id="KW-1185">Reference proteome</keyword>
<organism evidence="5 6">
    <name type="scientific">Roseimicrobium gellanilyticum</name>
    <dbReference type="NCBI Taxonomy" id="748857"/>
    <lineage>
        <taxon>Bacteria</taxon>
        <taxon>Pseudomonadati</taxon>
        <taxon>Verrucomicrobiota</taxon>
        <taxon>Verrucomicrobiia</taxon>
        <taxon>Verrucomicrobiales</taxon>
        <taxon>Verrucomicrobiaceae</taxon>
        <taxon>Roseimicrobium</taxon>
    </lineage>
</organism>
<evidence type="ECO:0000256" key="2">
    <source>
        <dbReference type="SAM" id="MobiDB-lite"/>
    </source>
</evidence>
<dbReference type="InterPro" id="IPR005181">
    <property type="entry name" value="SASA"/>
</dbReference>
<gene>
    <name evidence="5" type="ORF">DES53_11037</name>
</gene>
<dbReference type="OrthoDB" id="183320at2"/>
<keyword evidence="3" id="KW-0732">Signal</keyword>
<evidence type="ECO:0000313" key="5">
    <source>
        <dbReference type="EMBL" id="RBP39014.1"/>
    </source>
</evidence>
<keyword evidence="1" id="KW-0378">Hydrolase</keyword>
<dbReference type="AlphaFoldDB" id="A0A366HBJ2"/>
<name>A0A366HBJ2_9BACT</name>
<dbReference type="InterPro" id="IPR013783">
    <property type="entry name" value="Ig-like_fold"/>
</dbReference>
<dbReference type="PANTHER" id="PTHR22901:SF0">
    <property type="entry name" value="SIALATE O-ACETYLESTERASE"/>
    <property type="match status" value="1"/>
</dbReference>
<feature type="region of interest" description="Disordered" evidence="2">
    <location>
        <begin position="527"/>
        <end position="564"/>
    </location>
</feature>
<dbReference type="GO" id="GO:0001681">
    <property type="term" value="F:sialate O-acetylesterase activity"/>
    <property type="evidence" value="ECO:0007669"/>
    <property type="project" value="InterPro"/>
</dbReference>
<evidence type="ECO:0000313" key="6">
    <source>
        <dbReference type="Proteomes" id="UP000253426"/>
    </source>
</evidence>
<comment type="caution">
    <text evidence="5">The sequence shown here is derived from an EMBL/GenBank/DDBJ whole genome shotgun (WGS) entry which is preliminary data.</text>
</comment>
<dbReference type="Gene3D" id="3.40.50.1110">
    <property type="entry name" value="SGNH hydrolase"/>
    <property type="match status" value="1"/>
</dbReference>
<protein>
    <submittedName>
        <fullName evidence="5">Sialate O-acetylesterase</fullName>
    </submittedName>
</protein>
<accession>A0A366HBJ2</accession>
<sequence>MKRLLLFTSLLAAAAGSLHADVKLASVFTDNMVLQRGKPVAVWGSADAGEEVSVSFAGQSKKATADKDGAWKVALDKLEASAEGRDFAVKGKNEVTLKNVVVGEVWICSGQSNMQWSVKASLDPDKEIAEAKHPNIRLFTVPNVAKDEPQKVVEGTKGWLVCSPETIPSFSAVGYFFGRELQAKLDVPIGLINTSWGGTRAEAWTSKPALEASPSLKAIIAGWDEFFKTYDAAKAKEQYEAAAKVQKDKIAQIKEENAKPGAAQKPVPNAPGAFQDQTKSQHRPAVLFNAMIAPLVPYTVKGAIWYQGESNQRRAEQYQTLLPTMIKDWRKQWSDDFSFYIVQLAGFGPSGPKPIGTPDAWAELQWGQFLTAIKTPKCGLAVTNDIGDEKDIHPKNKQDVGRRLARQALVKDYKVKDLLSGGPVYAGADVTGAKVVVNFSNAEGLKARDGGEIKGFIICGEDRVWKPAKARVFAGRPQVHVSSEEVKNPVAVRYAWAGWIPEANLVNKDGLPTGVFRSDKFDLSTKGVLNPFTENQPVPAPASAKKEEVRPAEPAKKPATESRS</sequence>
<feature type="chain" id="PRO_5016958335" evidence="3">
    <location>
        <begin position="21"/>
        <end position="564"/>
    </location>
</feature>
<feature type="region of interest" description="Disordered" evidence="2">
    <location>
        <begin position="257"/>
        <end position="276"/>
    </location>
</feature>
<dbReference type="PANTHER" id="PTHR22901">
    <property type="entry name" value="SIALATE O-ACETYLESTERASE"/>
    <property type="match status" value="1"/>
</dbReference>
<dbReference type="Pfam" id="PF03629">
    <property type="entry name" value="SASA"/>
    <property type="match status" value="2"/>
</dbReference>
<feature type="domain" description="Sialate O-acetylesterase" evidence="4">
    <location>
        <begin position="299"/>
        <end position="408"/>
    </location>
</feature>
<evidence type="ECO:0000256" key="3">
    <source>
        <dbReference type="SAM" id="SignalP"/>
    </source>
</evidence>
<proteinExistence type="predicted"/>
<evidence type="ECO:0000256" key="1">
    <source>
        <dbReference type="ARBA" id="ARBA00022801"/>
    </source>
</evidence>
<dbReference type="EMBL" id="QNRR01000010">
    <property type="protein sequence ID" value="RBP39014.1"/>
    <property type="molecule type" value="Genomic_DNA"/>
</dbReference>
<feature type="signal peptide" evidence="3">
    <location>
        <begin position="1"/>
        <end position="20"/>
    </location>
</feature>
<dbReference type="RefSeq" id="WP_113960786.1">
    <property type="nucleotide sequence ID" value="NZ_QNRR01000010.1"/>
</dbReference>
<dbReference type="InterPro" id="IPR036514">
    <property type="entry name" value="SGNH_hydro_sf"/>
</dbReference>
<dbReference type="Gene3D" id="2.60.40.10">
    <property type="entry name" value="Immunoglobulins"/>
    <property type="match status" value="1"/>
</dbReference>
<dbReference type="SUPFAM" id="SSF52266">
    <property type="entry name" value="SGNH hydrolase"/>
    <property type="match status" value="1"/>
</dbReference>
<dbReference type="GO" id="GO:0005975">
    <property type="term" value="P:carbohydrate metabolic process"/>
    <property type="evidence" value="ECO:0007669"/>
    <property type="project" value="TreeGrafter"/>
</dbReference>
<reference evidence="5 6" key="1">
    <citation type="submission" date="2018-06" db="EMBL/GenBank/DDBJ databases">
        <title>Genomic Encyclopedia of Type Strains, Phase IV (KMG-IV): sequencing the most valuable type-strain genomes for metagenomic binning, comparative biology and taxonomic classification.</title>
        <authorList>
            <person name="Goeker M."/>
        </authorList>
    </citation>
    <scope>NUCLEOTIDE SEQUENCE [LARGE SCALE GENOMIC DNA]</scope>
    <source>
        <strain evidence="5 6">DSM 25532</strain>
    </source>
</reference>